<dbReference type="Pfam" id="PF13387">
    <property type="entry name" value="Lnb_N"/>
    <property type="match status" value="1"/>
</dbReference>
<feature type="transmembrane region" description="Helical" evidence="1">
    <location>
        <begin position="33"/>
        <end position="54"/>
    </location>
</feature>
<dbReference type="RefSeq" id="WP_101964044.1">
    <property type="nucleotide sequence ID" value="NZ_PKJS01000004.1"/>
</dbReference>
<dbReference type="Proteomes" id="UP000234914">
    <property type="component" value="Unassembled WGS sequence"/>
</dbReference>
<dbReference type="EMBL" id="PKJS01000004">
    <property type="protein sequence ID" value="PKZ69335.1"/>
    <property type="molecule type" value="Genomic_DNA"/>
</dbReference>
<organism evidence="3 4">
    <name type="scientific">Faucicola osloensis</name>
    <name type="common">Moraxella osloensis</name>
    <dbReference type="NCBI Taxonomy" id="34062"/>
    <lineage>
        <taxon>Bacteria</taxon>
        <taxon>Pseudomonadati</taxon>
        <taxon>Pseudomonadota</taxon>
        <taxon>Gammaproteobacteria</taxon>
        <taxon>Moraxellales</taxon>
        <taxon>Moraxellaceae</taxon>
        <taxon>Faucicola</taxon>
    </lineage>
</organism>
<evidence type="ECO:0000259" key="2">
    <source>
        <dbReference type="Pfam" id="PF13387"/>
    </source>
</evidence>
<evidence type="ECO:0000313" key="3">
    <source>
        <dbReference type="EMBL" id="PKZ69335.1"/>
    </source>
</evidence>
<keyword evidence="1" id="KW-0812">Transmembrane</keyword>
<name>A0A2I1RJN2_FAUOS</name>
<evidence type="ECO:0000313" key="4">
    <source>
        <dbReference type="Proteomes" id="UP000234914"/>
    </source>
</evidence>
<feature type="domain" description="Lnb N-terminal periplasmic" evidence="2">
    <location>
        <begin position="130"/>
        <end position="284"/>
    </location>
</feature>
<keyword evidence="1" id="KW-0472">Membrane</keyword>
<feature type="transmembrane region" description="Helical" evidence="1">
    <location>
        <begin position="66"/>
        <end position="86"/>
    </location>
</feature>
<protein>
    <recommendedName>
        <fullName evidence="2">Lnb N-terminal periplasmic domain-containing protein</fullName>
    </recommendedName>
</protein>
<evidence type="ECO:0000256" key="1">
    <source>
        <dbReference type="SAM" id="Phobius"/>
    </source>
</evidence>
<accession>A0A2I1RJN2</accession>
<dbReference type="AlphaFoldDB" id="A0A2I1RJN2"/>
<gene>
    <name evidence="3" type="ORF">CYJ96_04215</name>
</gene>
<dbReference type="InterPro" id="IPR025178">
    <property type="entry name" value="Lnb_N"/>
</dbReference>
<comment type="caution">
    <text evidence="3">The sequence shown here is derived from an EMBL/GenBank/DDBJ whole genome shotgun (WGS) entry which is preliminary data.</text>
</comment>
<keyword evidence="1" id="KW-1133">Transmembrane helix</keyword>
<proteinExistence type="predicted"/>
<reference evidence="3 4" key="1">
    <citation type="submission" date="2017-12" db="EMBL/GenBank/DDBJ databases">
        <title>Phylogenetic diversity of female urinary microbiome.</title>
        <authorList>
            <person name="Thomas-White K."/>
            <person name="Wolfe A.J."/>
        </authorList>
    </citation>
    <scope>NUCLEOTIDE SEQUENCE [LARGE SCALE GENOMIC DNA]</scope>
    <source>
        <strain evidence="3 4">UMB0416</strain>
    </source>
</reference>
<sequence>MQLLWGVIKFIVIILSSLWVGVFVWTHQPLGRYVSLALISVWVLFTLAVLVSIIKPTLFSSLLSHQSLLLIFFAVVAIAIACFFSMSASNERDWNPEVAQMLDYRLDRDGNTLTISNVRNFDWQDKTHFQPRWETRQYELAKLQTVDFIASYWMGDAIAHTLVSFGFSDGNQLALSIEIRKEVNEQFSTLGGFFRKFELVIIAADEKDIIYTRSNIRHEDVYIYPINMPKDHIQALLLAYLAKAKSLKTQPTWYNSLVNNCTTAIYELIDDIQPLPFDYRILLSGYIPSYLYDQQLIDNRYSLQQWQQRAHINPKSKPYSVNHPISTAEYSQLIRTDF</sequence>
<feature type="transmembrane region" description="Helical" evidence="1">
    <location>
        <begin position="6"/>
        <end position="26"/>
    </location>
</feature>